<dbReference type="GO" id="GO:0008234">
    <property type="term" value="F:cysteine-type peptidase activity"/>
    <property type="evidence" value="ECO:0007669"/>
    <property type="project" value="UniProtKB-KW"/>
</dbReference>
<keyword evidence="6" id="KW-1133">Transmembrane helix</keyword>
<evidence type="ECO:0000313" key="9">
    <source>
        <dbReference type="Proteomes" id="UP000245778"/>
    </source>
</evidence>
<organism evidence="8 9">
    <name type="scientific">Intestinimonas butyriciproducens</name>
    <dbReference type="NCBI Taxonomy" id="1297617"/>
    <lineage>
        <taxon>Bacteria</taxon>
        <taxon>Bacillati</taxon>
        <taxon>Bacillota</taxon>
        <taxon>Clostridia</taxon>
        <taxon>Eubacteriales</taxon>
        <taxon>Intestinimonas</taxon>
    </lineage>
</organism>
<proteinExistence type="inferred from homology"/>
<dbReference type="RefSeq" id="WP_116721930.1">
    <property type="nucleotide sequence ID" value="NZ_CP011524.1"/>
</dbReference>
<keyword evidence="2" id="KW-0645">Protease</keyword>
<feature type="compositionally biased region" description="Basic and acidic residues" evidence="5">
    <location>
        <begin position="154"/>
        <end position="181"/>
    </location>
</feature>
<feature type="compositionally biased region" description="Low complexity" evidence="5">
    <location>
        <begin position="263"/>
        <end position="293"/>
    </location>
</feature>
<feature type="domain" description="NlpC/P60" evidence="7">
    <location>
        <begin position="527"/>
        <end position="681"/>
    </location>
</feature>
<name>A0A2U1CBY4_9FIRM</name>
<keyword evidence="3" id="KW-0378">Hydrolase</keyword>
<protein>
    <recommendedName>
        <fullName evidence="7">NlpC/P60 domain-containing protein</fullName>
    </recommendedName>
</protein>
<sequence>MPKPKEKKACGKPKLLERAALAPKEIGRLLKKQYAAQQTRSQPEDERETRYVTDWVEGTVEGTASYTADAAGRGLRHIRREKKERARRRASAEADAQAAAGPEGQSGPGPSATGQVPREQIQDVTGHPDSAEFRPTSPRPVERRHTVSLSAEVYSREHLRMSGHQDPRQMAKLELAKERAYHRGGSGPVSAPPGYPDTPMADLPRPKTAPGAPRGRVPQSSPMVPARPKTGPQPHIATPSHKAPMPPKAPGQKQAGLPRTNPAAASLRQKAKQQAAKRASRPTAAQAQRAAKTTANVAVKVGKAVVRAVTAMAGSLMGLLGGGVLVVILSAVAVIGALVASPFGILFSGEAANPDSVSLAVAVGTVNTAFSDYLNELQSARDYDSIQLHGSTTDWPEVLAVFAVKTALYDGENAADVAELDADRVERLEAVFGDINPVRPQVEEVYHEDSDPLDGVDDSWTEYILHLYIENKTADAMIAAYGFDAQEQEALAELLGERELLGELSTNLAVSDYTPQEVLENLPEGLAPERRAVVEAALRLVGKVPYFWGGKSSAIGWDSRWGTLQKVTSSESSSTGMYLPYGLDCTGFLNWAFRNAGLPSDGHWYIGANLTELDWADSLPGDIALFPDASHVGLVIGRSADGGILVCHCSYSQNNVVITDCAATGFTAIGRPDVLARKDCRKQSPNRTAL</sequence>
<feature type="region of interest" description="Disordered" evidence="5">
    <location>
        <begin position="61"/>
        <end position="293"/>
    </location>
</feature>
<gene>
    <name evidence="8" type="ORF">C7373_1048</name>
</gene>
<dbReference type="Proteomes" id="UP000245778">
    <property type="component" value="Unassembled WGS sequence"/>
</dbReference>
<keyword evidence="4" id="KW-0788">Thiol protease</keyword>
<dbReference type="GO" id="GO:0006508">
    <property type="term" value="P:proteolysis"/>
    <property type="evidence" value="ECO:0007669"/>
    <property type="project" value="UniProtKB-KW"/>
</dbReference>
<evidence type="ECO:0000256" key="3">
    <source>
        <dbReference type="ARBA" id="ARBA00022801"/>
    </source>
</evidence>
<comment type="similarity">
    <text evidence="1">Belongs to the peptidase C40 family.</text>
</comment>
<evidence type="ECO:0000259" key="7">
    <source>
        <dbReference type="PROSITE" id="PS51935"/>
    </source>
</evidence>
<dbReference type="Gene3D" id="3.90.1720.10">
    <property type="entry name" value="endopeptidase domain like (from Nostoc punctiforme)"/>
    <property type="match status" value="1"/>
</dbReference>
<evidence type="ECO:0000256" key="1">
    <source>
        <dbReference type="ARBA" id="ARBA00007074"/>
    </source>
</evidence>
<dbReference type="InterPro" id="IPR038765">
    <property type="entry name" value="Papain-like_cys_pep_sf"/>
</dbReference>
<evidence type="ECO:0000256" key="2">
    <source>
        <dbReference type="ARBA" id="ARBA00022670"/>
    </source>
</evidence>
<feature type="transmembrane region" description="Helical" evidence="6">
    <location>
        <begin position="316"/>
        <end position="340"/>
    </location>
</feature>
<evidence type="ECO:0000256" key="5">
    <source>
        <dbReference type="SAM" id="MobiDB-lite"/>
    </source>
</evidence>
<comment type="caution">
    <text evidence="8">The sequence shown here is derived from an EMBL/GenBank/DDBJ whole genome shotgun (WGS) entry which is preliminary data.</text>
</comment>
<keyword evidence="6" id="KW-0472">Membrane</keyword>
<evidence type="ECO:0000256" key="4">
    <source>
        <dbReference type="ARBA" id="ARBA00022807"/>
    </source>
</evidence>
<reference evidence="8 9" key="1">
    <citation type="submission" date="2018-04" db="EMBL/GenBank/DDBJ databases">
        <title>Genomic Encyclopedia of Type Strains, Phase IV (KMG-IV): sequencing the most valuable type-strain genomes for metagenomic binning, comparative biology and taxonomic classification.</title>
        <authorList>
            <person name="Goeker M."/>
        </authorList>
    </citation>
    <scope>NUCLEOTIDE SEQUENCE [LARGE SCALE GENOMIC DNA]</scope>
    <source>
        <strain evidence="8 9">DSM 26588</strain>
    </source>
</reference>
<feature type="compositionally biased region" description="Basic residues" evidence="5">
    <location>
        <begin position="74"/>
        <end position="89"/>
    </location>
</feature>
<accession>A0A2U1CBY4</accession>
<evidence type="ECO:0000256" key="6">
    <source>
        <dbReference type="SAM" id="Phobius"/>
    </source>
</evidence>
<dbReference type="PROSITE" id="PS51935">
    <property type="entry name" value="NLPC_P60"/>
    <property type="match status" value="1"/>
</dbReference>
<keyword evidence="6" id="KW-0812">Transmembrane</keyword>
<evidence type="ECO:0000313" key="8">
    <source>
        <dbReference type="EMBL" id="PVY58415.1"/>
    </source>
</evidence>
<dbReference type="InterPro" id="IPR000064">
    <property type="entry name" value="NLP_P60_dom"/>
</dbReference>
<dbReference type="AlphaFoldDB" id="A0A2U1CBY4"/>
<dbReference type="GeneID" id="93228756"/>
<dbReference type="OrthoDB" id="1734240at2"/>
<dbReference type="SUPFAM" id="SSF54001">
    <property type="entry name" value="Cysteine proteinases"/>
    <property type="match status" value="1"/>
</dbReference>
<dbReference type="EMBL" id="QEKK01000004">
    <property type="protein sequence ID" value="PVY58415.1"/>
    <property type="molecule type" value="Genomic_DNA"/>
</dbReference>